<proteinExistence type="predicted"/>
<evidence type="ECO:0000313" key="1">
    <source>
        <dbReference type="EMBL" id="KAG8649866.1"/>
    </source>
</evidence>
<organism evidence="1 2">
    <name type="scientific">Manihot esculenta</name>
    <name type="common">Cassava</name>
    <name type="synonym">Jatropha manihot</name>
    <dbReference type="NCBI Taxonomy" id="3983"/>
    <lineage>
        <taxon>Eukaryota</taxon>
        <taxon>Viridiplantae</taxon>
        <taxon>Streptophyta</taxon>
        <taxon>Embryophyta</taxon>
        <taxon>Tracheophyta</taxon>
        <taxon>Spermatophyta</taxon>
        <taxon>Magnoliopsida</taxon>
        <taxon>eudicotyledons</taxon>
        <taxon>Gunneridae</taxon>
        <taxon>Pentapetalae</taxon>
        <taxon>rosids</taxon>
        <taxon>fabids</taxon>
        <taxon>Malpighiales</taxon>
        <taxon>Euphorbiaceae</taxon>
        <taxon>Crotonoideae</taxon>
        <taxon>Manihoteae</taxon>
        <taxon>Manihot</taxon>
    </lineage>
</organism>
<keyword evidence="2" id="KW-1185">Reference proteome</keyword>
<dbReference type="EMBL" id="CM004394">
    <property type="protein sequence ID" value="KAG8649866.1"/>
    <property type="molecule type" value="Genomic_DNA"/>
</dbReference>
<accession>A0ACB7HCI8</accession>
<gene>
    <name evidence="1" type="ORF">MANES_08G155275v8</name>
</gene>
<protein>
    <submittedName>
        <fullName evidence="1">Uncharacterized protein</fullName>
    </submittedName>
</protein>
<sequence>MVKFPQLLEWLLFPIIRNEGAGYALVLFFLSGHRYPDYANSFQREEPPYHGCGRDYYKCKNAFFSVI</sequence>
<name>A0ACB7HCI8_MANES</name>
<evidence type="ECO:0000313" key="2">
    <source>
        <dbReference type="Proteomes" id="UP000091857"/>
    </source>
</evidence>
<comment type="caution">
    <text evidence="1">The sequence shown here is derived from an EMBL/GenBank/DDBJ whole genome shotgun (WGS) entry which is preliminary data.</text>
</comment>
<dbReference type="Proteomes" id="UP000091857">
    <property type="component" value="Chromosome 8"/>
</dbReference>
<reference evidence="2" key="1">
    <citation type="journal article" date="2016" name="Nat. Biotechnol.">
        <title>Sequencing wild and cultivated cassava and related species reveals extensive interspecific hybridization and genetic diversity.</title>
        <authorList>
            <person name="Bredeson J.V."/>
            <person name="Lyons J.B."/>
            <person name="Prochnik S.E."/>
            <person name="Wu G.A."/>
            <person name="Ha C.M."/>
            <person name="Edsinger-Gonzales E."/>
            <person name="Grimwood J."/>
            <person name="Schmutz J."/>
            <person name="Rabbi I.Y."/>
            <person name="Egesi C."/>
            <person name="Nauluvula P."/>
            <person name="Lebot V."/>
            <person name="Ndunguru J."/>
            <person name="Mkamilo G."/>
            <person name="Bart R.S."/>
            <person name="Setter T.L."/>
            <person name="Gleadow R.M."/>
            <person name="Kulakow P."/>
            <person name="Ferguson M.E."/>
            <person name="Rounsley S."/>
            <person name="Rokhsar D.S."/>
        </authorList>
    </citation>
    <scope>NUCLEOTIDE SEQUENCE [LARGE SCALE GENOMIC DNA]</scope>
    <source>
        <strain evidence="2">cv. AM560-2</strain>
    </source>
</reference>